<dbReference type="Pfam" id="PF17836">
    <property type="entry name" value="PglD_N"/>
    <property type="match status" value="1"/>
</dbReference>
<protein>
    <submittedName>
        <fullName evidence="3">Acyltransferase</fullName>
    </submittedName>
</protein>
<dbReference type="AlphaFoldDB" id="A0A511UW73"/>
<dbReference type="EMBL" id="BJXW01000005">
    <property type="protein sequence ID" value="GEN30141.1"/>
    <property type="molecule type" value="Genomic_DNA"/>
</dbReference>
<proteinExistence type="predicted"/>
<reference evidence="3 4" key="1">
    <citation type="submission" date="2019-07" db="EMBL/GenBank/DDBJ databases">
        <title>Whole genome shotgun sequence of Cerasibacillus quisquiliarum NBRC 102429.</title>
        <authorList>
            <person name="Hosoyama A."/>
            <person name="Uohara A."/>
            <person name="Ohji S."/>
            <person name="Ichikawa N."/>
        </authorList>
    </citation>
    <scope>NUCLEOTIDE SEQUENCE [LARGE SCALE GENOMIC DNA]</scope>
    <source>
        <strain evidence="3 4">NBRC 102429</strain>
    </source>
</reference>
<feature type="active site" description="Proton acceptor" evidence="1">
    <location>
        <position position="140"/>
    </location>
</feature>
<dbReference type="InterPro" id="IPR011004">
    <property type="entry name" value="Trimer_LpxA-like_sf"/>
</dbReference>
<dbReference type="PANTHER" id="PTHR43300">
    <property type="entry name" value="ACETYLTRANSFERASE"/>
    <property type="match status" value="1"/>
</dbReference>
<dbReference type="Gene3D" id="2.160.10.10">
    <property type="entry name" value="Hexapeptide repeat proteins"/>
    <property type="match status" value="1"/>
</dbReference>
<accession>A0A511UW73</accession>
<dbReference type="CDD" id="cd03360">
    <property type="entry name" value="LbH_AT_putative"/>
    <property type="match status" value="1"/>
</dbReference>
<dbReference type="GO" id="GO:0016746">
    <property type="term" value="F:acyltransferase activity"/>
    <property type="evidence" value="ECO:0007669"/>
    <property type="project" value="UniProtKB-KW"/>
</dbReference>
<keyword evidence="3" id="KW-0808">Transferase</keyword>
<name>A0A511UW73_9BACI</name>
<dbReference type="InterPro" id="IPR020019">
    <property type="entry name" value="AcTrfase_PglD-like"/>
</dbReference>
<keyword evidence="4" id="KW-1185">Reference proteome</keyword>
<dbReference type="InterPro" id="IPR050179">
    <property type="entry name" value="Trans_hexapeptide_repeat"/>
</dbReference>
<dbReference type="Proteomes" id="UP000321491">
    <property type="component" value="Unassembled WGS sequence"/>
</dbReference>
<feature type="domain" description="PglD N-terminal" evidence="2">
    <location>
        <begin position="3"/>
        <end position="87"/>
    </location>
</feature>
<gene>
    <name evidence="3" type="ORF">CQU01_03790</name>
</gene>
<evidence type="ECO:0000313" key="4">
    <source>
        <dbReference type="Proteomes" id="UP000321491"/>
    </source>
</evidence>
<dbReference type="PANTHER" id="PTHR43300:SF7">
    <property type="entry name" value="UDP-N-ACETYLBACILLOSAMINE N-ACETYLTRANSFERASE"/>
    <property type="match status" value="1"/>
</dbReference>
<evidence type="ECO:0000313" key="3">
    <source>
        <dbReference type="EMBL" id="GEN30141.1"/>
    </source>
</evidence>
<dbReference type="Gene3D" id="3.40.50.20">
    <property type="match status" value="1"/>
</dbReference>
<evidence type="ECO:0000259" key="2">
    <source>
        <dbReference type="Pfam" id="PF17836"/>
    </source>
</evidence>
<sequence length="216" mass="23701">MKQLFIVGSGGFSKQVIEIVEKNNEQKQIYNLVGLVDDDKEKQKSEVLGYKILGTTDFLHEYSKVNKVYGVIAISNTKIRKQLASKLNNVEWINLIHPDAILTKYMKLGKGNVISGGVVINPDCKLGNHCHLNIGTTLGHDVKLSDYVTVMPGSRISGNVHLKRNTLVGTGSTIIQNITINENTMLGAGTVIIKDTERNGLYVGVPGQKIKDLESN</sequence>
<comment type="caution">
    <text evidence="3">The sequence shown here is derived from an EMBL/GenBank/DDBJ whole genome shotgun (WGS) entry which is preliminary data.</text>
</comment>
<dbReference type="NCBIfam" id="TIGR03570">
    <property type="entry name" value="NeuD_NnaD"/>
    <property type="match status" value="1"/>
</dbReference>
<dbReference type="SUPFAM" id="SSF51161">
    <property type="entry name" value="Trimeric LpxA-like enzymes"/>
    <property type="match status" value="1"/>
</dbReference>
<dbReference type="InterPro" id="IPR041561">
    <property type="entry name" value="PglD_N"/>
</dbReference>
<organism evidence="3 4">
    <name type="scientific">Cerasibacillus quisquiliarum</name>
    <dbReference type="NCBI Taxonomy" id="227865"/>
    <lineage>
        <taxon>Bacteria</taxon>
        <taxon>Bacillati</taxon>
        <taxon>Bacillota</taxon>
        <taxon>Bacilli</taxon>
        <taxon>Bacillales</taxon>
        <taxon>Bacillaceae</taxon>
        <taxon>Cerasibacillus</taxon>
    </lineage>
</organism>
<keyword evidence="3" id="KW-0012">Acyltransferase</keyword>
<feature type="site" description="Increases basicity of active site His" evidence="1">
    <location>
        <position position="141"/>
    </location>
</feature>
<evidence type="ECO:0000256" key="1">
    <source>
        <dbReference type="PIRSR" id="PIRSR620019-1"/>
    </source>
</evidence>